<reference evidence="1 2" key="1">
    <citation type="journal article" date="2019" name="Sci. Rep.">
        <title>Orb-weaving spider Araneus ventricosus genome elucidates the spidroin gene catalogue.</title>
        <authorList>
            <person name="Kono N."/>
            <person name="Nakamura H."/>
            <person name="Ohtoshi R."/>
            <person name="Moran D.A.P."/>
            <person name="Shinohara A."/>
            <person name="Yoshida Y."/>
            <person name="Fujiwara M."/>
            <person name="Mori M."/>
            <person name="Tomita M."/>
            <person name="Arakawa K."/>
        </authorList>
    </citation>
    <scope>NUCLEOTIDE SEQUENCE [LARGE SCALE GENOMIC DNA]</scope>
</reference>
<accession>A0A4Y2GSX8</accession>
<organism evidence="1 2">
    <name type="scientific">Araneus ventricosus</name>
    <name type="common">Orbweaver spider</name>
    <name type="synonym">Epeira ventricosa</name>
    <dbReference type="NCBI Taxonomy" id="182803"/>
    <lineage>
        <taxon>Eukaryota</taxon>
        <taxon>Metazoa</taxon>
        <taxon>Ecdysozoa</taxon>
        <taxon>Arthropoda</taxon>
        <taxon>Chelicerata</taxon>
        <taxon>Arachnida</taxon>
        <taxon>Araneae</taxon>
        <taxon>Araneomorphae</taxon>
        <taxon>Entelegynae</taxon>
        <taxon>Araneoidea</taxon>
        <taxon>Araneidae</taxon>
        <taxon>Araneus</taxon>
    </lineage>
</organism>
<dbReference type="AlphaFoldDB" id="A0A4Y2GSX8"/>
<protein>
    <submittedName>
        <fullName evidence="1">Uncharacterized protein</fullName>
    </submittedName>
</protein>
<gene>
    <name evidence="1" type="ORF">AVEN_55873_1</name>
</gene>
<evidence type="ECO:0000313" key="1">
    <source>
        <dbReference type="EMBL" id="GBM55939.1"/>
    </source>
</evidence>
<name>A0A4Y2GSX8_ARAVE</name>
<keyword evidence="2" id="KW-1185">Reference proteome</keyword>
<proteinExistence type="predicted"/>
<dbReference type="EMBL" id="BGPR01001521">
    <property type="protein sequence ID" value="GBM55939.1"/>
    <property type="molecule type" value="Genomic_DNA"/>
</dbReference>
<evidence type="ECO:0000313" key="2">
    <source>
        <dbReference type="Proteomes" id="UP000499080"/>
    </source>
</evidence>
<comment type="caution">
    <text evidence="1">The sequence shown here is derived from an EMBL/GenBank/DDBJ whole genome shotgun (WGS) entry which is preliminary data.</text>
</comment>
<dbReference type="Proteomes" id="UP000499080">
    <property type="component" value="Unassembled WGS sequence"/>
</dbReference>
<sequence length="91" mass="10612">MCLRSNSRNRAIVNEKPRTARCICINLHEVSSIVGPQRIVVAQGFVWWFKRSEEMSVNAQTSKEASRRTRLQCSSYGVFLIVYTSWERCVW</sequence>